<evidence type="ECO:0000256" key="1">
    <source>
        <dbReference type="SAM" id="MobiDB-lite"/>
    </source>
</evidence>
<proteinExistence type="predicted"/>
<name>A0A2N9JHQ8_9ACTN</name>
<dbReference type="Proteomes" id="UP000238164">
    <property type="component" value="Chromosome 1"/>
</dbReference>
<organism evidence="2 3">
    <name type="scientific">Micropruina glycogenica</name>
    <dbReference type="NCBI Taxonomy" id="75385"/>
    <lineage>
        <taxon>Bacteria</taxon>
        <taxon>Bacillati</taxon>
        <taxon>Actinomycetota</taxon>
        <taxon>Actinomycetes</taxon>
        <taxon>Propionibacteriales</taxon>
        <taxon>Nocardioidaceae</taxon>
        <taxon>Micropruina</taxon>
    </lineage>
</organism>
<sequence>MRRVPAASQVNADGHAAAVGSRLRPRVARREFVEESRAFHAKRAAGRGPWPCGAGRDPGHSHRTHPLRPPAVAVACADAALPAWTTEWPRARGEPLQHDSDLPRSEAPVAAYSRAEHGSGH</sequence>
<gene>
    <name evidence="2" type="ORF">MPLG2_2021</name>
</gene>
<keyword evidence="3" id="KW-1185">Reference proteome</keyword>
<feature type="region of interest" description="Disordered" evidence="1">
    <location>
        <begin position="88"/>
        <end position="121"/>
    </location>
</feature>
<dbReference type="EMBL" id="LT985188">
    <property type="protein sequence ID" value="SPD87051.1"/>
    <property type="molecule type" value="Genomic_DNA"/>
</dbReference>
<evidence type="ECO:0000313" key="2">
    <source>
        <dbReference type="EMBL" id="SPD87051.1"/>
    </source>
</evidence>
<accession>A0A2N9JHQ8</accession>
<evidence type="ECO:0000313" key="3">
    <source>
        <dbReference type="Proteomes" id="UP000238164"/>
    </source>
</evidence>
<reference evidence="2 3" key="1">
    <citation type="submission" date="2018-02" db="EMBL/GenBank/DDBJ databases">
        <authorList>
            <person name="Cohen D.B."/>
            <person name="Kent A.D."/>
        </authorList>
    </citation>
    <scope>NUCLEOTIDE SEQUENCE [LARGE SCALE GENOMIC DNA]</scope>
    <source>
        <strain evidence="2">1</strain>
    </source>
</reference>
<feature type="compositionally biased region" description="Basic and acidic residues" evidence="1">
    <location>
        <begin position="89"/>
        <end position="104"/>
    </location>
</feature>
<dbReference type="AlphaFoldDB" id="A0A2N9JHQ8"/>
<protein>
    <submittedName>
        <fullName evidence="2">Uncharacterized protein</fullName>
    </submittedName>
</protein>
<feature type="region of interest" description="Disordered" evidence="1">
    <location>
        <begin position="39"/>
        <end position="67"/>
    </location>
</feature>
<dbReference type="KEGG" id="mgg:MPLG2_2021"/>